<name>A0A644XIC8_9ZZZZ</name>
<keyword evidence="1" id="KW-0812">Transmembrane</keyword>
<evidence type="ECO:0000256" key="1">
    <source>
        <dbReference type="SAM" id="Phobius"/>
    </source>
</evidence>
<accession>A0A644XIC8</accession>
<dbReference type="EMBL" id="VSSQ01002485">
    <property type="protein sequence ID" value="MPM15697.1"/>
    <property type="molecule type" value="Genomic_DNA"/>
</dbReference>
<feature type="transmembrane region" description="Helical" evidence="1">
    <location>
        <begin position="12"/>
        <end position="35"/>
    </location>
</feature>
<sequence>MTEKKTNSSLKLIIVIICALIVTILVILISLSYSLKNAPKKHAREFFDNVYINQSYRGLLVEKTYSGLERETADISIQLQDSTIIGYMLDVELNVDFMNDVFINDSIIKSNGNDSLLVISKTSGISKKYKFVPFSGGIKP</sequence>
<comment type="caution">
    <text evidence="2">The sequence shown here is derived from an EMBL/GenBank/DDBJ whole genome shotgun (WGS) entry which is preliminary data.</text>
</comment>
<evidence type="ECO:0000313" key="2">
    <source>
        <dbReference type="EMBL" id="MPM15697.1"/>
    </source>
</evidence>
<protein>
    <submittedName>
        <fullName evidence="2">Uncharacterized protein</fullName>
    </submittedName>
</protein>
<keyword evidence="1" id="KW-1133">Transmembrane helix</keyword>
<reference evidence="2" key="1">
    <citation type="submission" date="2019-08" db="EMBL/GenBank/DDBJ databases">
        <authorList>
            <person name="Kucharzyk K."/>
            <person name="Murdoch R.W."/>
            <person name="Higgins S."/>
            <person name="Loffler F."/>
        </authorList>
    </citation>
    <scope>NUCLEOTIDE SEQUENCE</scope>
</reference>
<dbReference type="AlphaFoldDB" id="A0A644XIC8"/>
<proteinExistence type="predicted"/>
<organism evidence="2">
    <name type="scientific">bioreactor metagenome</name>
    <dbReference type="NCBI Taxonomy" id="1076179"/>
    <lineage>
        <taxon>unclassified sequences</taxon>
        <taxon>metagenomes</taxon>
        <taxon>ecological metagenomes</taxon>
    </lineage>
</organism>
<keyword evidence="1" id="KW-0472">Membrane</keyword>
<gene>
    <name evidence="2" type="ORF">SDC9_62068</name>
</gene>